<organism evidence="2">
    <name type="scientific">Scolytus sp. APV-2011</name>
    <dbReference type="NCBI Taxonomy" id="1069884"/>
    <lineage>
        <taxon>Eukaryota</taxon>
        <taxon>Metazoa</taxon>
        <taxon>Ecdysozoa</taxon>
        <taxon>Arthropoda</taxon>
        <taxon>Hexapoda</taxon>
        <taxon>Insecta</taxon>
        <taxon>Pterygota</taxon>
        <taxon>Neoptera</taxon>
        <taxon>Endopterygota</taxon>
        <taxon>Coleoptera</taxon>
        <taxon>Polyphaga</taxon>
        <taxon>Cucujiformia</taxon>
        <taxon>Curculionidae</taxon>
        <taxon>Scolytinae</taxon>
        <taxon>Scolytus</taxon>
    </lineage>
</organism>
<gene>
    <name evidence="2" type="primary">ATP8</name>
</gene>
<reference evidence="2" key="1">
    <citation type="submission" date="2011-06" db="EMBL/GenBank/DDBJ databases">
        <authorList>
            <person name="Haran J.M."/>
            <person name="Timmermans M.J.T.N."/>
            <person name="Vogler A.P."/>
        </authorList>
    </citation>
    <scope>NUCLEOTIDE SEQUENCE</scope>
</reference>
<evidence type="ECO:0000256" key="1">
    <source>
        <dbReference type="SAM" id="Phobius"/>
    </source>
</evidence>
<name>J9PHT5_9CUCU</name>
<feature type="transmembrane region" description="Helical" evidence="1">
    <location>
        <begin position="6"/>
        <end position="29"/>
    </location>
</feature>
<sequence>MPQMSPIMWLSLFLMFSTTFMMTIIINYFMFSYKYYVSKTTSKTNMPSWKW</sequence>
<protein>
    <submittedName>
        <fullName evidence="2">ATP synthase F0 subunit 8</fullName>
    </submittedName>
</protein>
<dbReference type="AlphaFoldDB" id="J9PHT5"/>
<reference evidence="2" key="2">
    <citation type="journal article" date="2013" name="Mol. Phylogenet. Evol.">
        <title>Mitogenome sequences stabilize the phylogenetics of weevils (Curculionoidea) and establish the monophyly of larval ectophagy.</title>
        <authorList>
            <person name="Haran J."/>
            <person name="Timmermans M.J."/>
            <person name="Vogler A.P."/>
        </authorList>
    </citation>
    <scope>NUCLEOTIDE SEQUENCE</scope>
</reference>
<accession>J9PHT5</accession>
<keyword evidence="2" id="KW-0496">Mitochondrion</keyword>
<proteinExistence type="predicted"/>
<geneLocation type="mitochondrion" evidence="2"/>
<keyword evidence="1" id="KW-0472">Membrane</keyword>
<keyword evidence="1" id="KW-1133">Transmembrane helix</keyword>
<evidence type="ECO:0000313" key="2">
    <source>
        <dbReference type="EMBL" id="AEP27645.1"/>
    </source>
</evidence>
<keyword evidence="1" id="KW-0812">Transmembrane</keyword>
<dbReference type="EMBL" id="JN163962">
    <property type="protein sequence ID" value="AEP27645.1"/>
    <property type="molecule type" value="Genomic_DNA"/>
</dbReference>